<dbReference type="InterPro" id="IPR012022">
    <property type="entry name" value="UCP005295"/>
</dbReference>
<protein>
    <recommendedName>
        <fullName evidence="3">TatD DNase family protein</fullName>
    </recommendedName>
</protein>
<gene>
    <name evidence="1" type="ORF">LX24_01177</name>
</gene>
<reference evidence="1 2" key="1">
    <citation type="submission" date="2019-07" db="EMBL/GenBank/DDBJ databases">
        <title>Genomic Encyclopedia of Type Strains, Phase I: the one thousand microbial genomes (KMG-I) project.</title>
        <authorList>
            <person name="Kyrpides N."/>
        </authorList>
    </citation>
    <scope>NUCLEOTIDE SEQUENCE [LARGE SCALE GENOMIC DNA]</scope>
    <source>
        <strain evidence="1 2">DSM 6562</strain>
    </source>
</reference>
<keyword evidence="2" id="KW-1185">Reference proteome</keyword>
<evidence type="ECO:0000313" key="2">
    <source>
        <dbReference type="Proteomes" id="UP000323166"/>
    </source>
</evidence>
<dbReference type="Gene3D" id="3.20.20.140">
    <property type="entry name" value="Metal-dependent hydrolases"/>
    <property type="match status" value="1"/>
</dbReference>
<dbReference type="InterPro" id="IPR032466">
    <property type="entry name" value="Metal_Hydrolase"/>
</dbReference>
<accession>A0A5S4ZTE3</accession>
<proteinExistence type="predicted"/>
<organism evidence="1 2">
    <name type="scientific">Desulfallas thermosapovorans DSM 6562</name>
    <dbReference type="NCBI Taxonomy" id="1121431"/>
    <lineage>
        <taxon>Bacteria</taxon>
        <taxon>Bacillati</taxon>
        <taxon>Bacillota</taxon>
        <taxon>Clostridia</taxon>
        <taxon>Eubacteriales</taxon>
        <taxon>Desulfallaceae</taxon>
        <taxon>Desulfallas</taxon>
    </lineage>
</organism>
<comment type="caution">
    <text evidence="1">The sequence shown here is derived from an EMBL/GenBank/DDBJ whole genome shotgun (WGS) entry which is preliminary data.</text>
</comment>
<dbReference type="PANTHER" id="PTHR42658">
    <property type="entry name" value="HYDROLASE TATD"/>
    <property type="match status" value="1"/>
</dbReference>
<evidence type="ECO:0008006" key="3">
    <source>
        <dbReference type="Google" id="ProtNLM"/>
    </source>
</evidence>
<dbReference type="SUPFAM" id="SSF51556">
    <property type="entry name" value="Metallo-dependent hydrolases"/>
    <property type="match status" value="1"/>
</dbReference>
<dbReference type="AlphaFoldDB" id="A0A5S4ZTE3"/>
<dbReference type="EMBL" id="VNHM01000005">
    <property type="protein sequence ID" value="TYO96225.1"/>
    <property type="molecule type" value="Genomic_DNA"/>
</dbReference>
<dbReference type="Pfam" id="PF01026">
    <property type="entry name" value="TatD_DNase"/>
    <property type="match status" value="1"/>
</dbReference>
<dbReference type="GO" id="GO:0016788">
    <property type="term" value="F:hydrolase activity, acting on ester bonds"/>
    <property type="evidence" value="ECO:0007669"/>
    <property type="project" value="InterPro"/>
</dbReference>
<dbReference type="PANTHER" id="PTHR42658:SF1">
    <property type="entry name" value="HYDROLASE TATD"/>
    <property type="match status" value="1"/>
</dbReference>
<dbReference type="RefSeq" id="WP_166511205.1">
    <property type="nucleotide sequence ID" value="NZ_VNHM01000005.1"/>
</dbReference>
<dbReference type="InterPro" id="IPR001130">
    <property type="entry name" value="TatD-like"/>
</dbReference>
<dbReference type="Proteomes" id="UP000323166">
    <property type="component" value="Unassembled WGS sequence"/>
</dbReference>
<sequence>MSKCYIESHTHAGMIPHAGFGIMAEKGIGKMVSCAIVLAARHAESYFDHFRMIDGFYRQLAASFGIELFSAVGVHPAGIPEDWPRVIDSLPEFINRDTVVAIGEVGINQISTLEKDVLRAQLEVAKNCNVPVIIHTPKENRPAVVDEMLNIAGRVGINPALMVIDHAHLDIIGQINDFGALPGLTMREQNLTAPVLVEHLDLFARGMMNSDYSNIMPNDPAGFVNAVEYMRSRQVDENLISALAGGNAAQLYGI</sequence>
<name>A0A5S4ZTE3_9FIRM</name>
<evidence type="ECO:0000313" key="1">
    <source>
        <dbReference type="EMBL" id="TYO96225.1"/>
    </source>
</evidence>